<accession>A0A7M7TDN0</accession>
<dbReference type="GO" id="GO:0004252">
    <property type="term" value="F:serine-type endopeptidase activity"/>
    <property type="evidence" value="ECO:0007669"/>
    <property type="project" value="InterPro"/>
</dbReference>
<reference evidence="10" key="1">
    <citation type="submission" date="2021-01" db="UniProtKB">
        <authorList>
            <consortium name="EnsemblMetazoa"/>
        </authorList>
    </citation>
    <scope>IDENTIFICATION</scope>
</reference>
<name>A0A7M7TDN0_NASVI</name>
<keyword evidence="8" id="KW-0732">Signal</keyword>
<dbReference type="SMR" id="A0A7M7TDN0"/>
<keyword evidence="2" id="KW-0964">Secreted</keyword>
<evidence type="ECO:0000256" key="4">
    <source>
        <dbReference type="ARBA" id="ARBA00022801"/>
    </source>
</evidence>
<keyword evidence="11" id="KW-1185">Reference proteome</keyword>
<feature type="chain" id="PRO_5029478476" description="Peptidase S1 domain-containing protein" evidence="8">
    <location>
        <begin position="23"/>
        <end position="673"/>
    </location>
</feature>
<feature type="domain" description="Peptidase S1" evidence="9">
    <location>
        <begin position="435"/>
        <end position="665"/>
    </location>
</feature>
<dbReference type="InterPro" id="IPR018114">
    <property type="entry name" value="TRYPSIN_HIS"/>
</dbReference>
<dbReference type="Pfam" id="PF00089">
    <property type="entry name" value="Trypsin"/>
    <property type="match status" value="2"/>
</dbReference>
<sequence length="673" mass="73743">MERRDFSLCLAALICCFCSCQARSFAPRLILGGDREMVHQSNFSTNAGSSPNYFGDSSSFGKSLNMCDNCVCGVSRQTRIVNGDVTSTYEFPWAVAITYQGMHHCGASLITRRHLLTAGHCISGFQKKYFGLRFADNQVYRIKSMKVHEQYDRHSFNNDIAIIELDREVPLDSAVKTVCLPDAASFNYVGRTAVAIGWGRIGEGEPVSEELRKVDLPIMSRDECELSEYPKNRVTENMFCAGYLDGERDSCNGDSGGPLQVRGAKGAMRVVGLVSFGRGCARPNFPGVYTKVTNYLDWIGEHVRGECVCSPPSNVPQGLRNSLLRRVSSQFSEQNMRTRVVQLLCLLLLLLLGNYSEKSAAATPAEFRRTSNRTGRIFFDDLFGIDVDIPGLSGITSGIGGGDGSGGDSGNAIGTDEKIRNCTCDCGAPNQENRIVGGRPSEPNKYPWLARLVYDGKFHCGASLLTNDYVITAAHCVRKLKRSKIRIILGDHDQFVTTDGKAVMRYVGAVIPHRNFDTESYNHDVALLKLRRPVSFSKTIRPVCLPQPGSDPAGKHGTVVGWGRTKEGGMLAGVVQEVTVPVLSLNQCRRMKYRANRITENMVCAGNGSQDSCQGDSGGPLLIDEGGRLEIAGIVSWGVGCGRAGYPGVYTRVTRYLNWIRLNMKNTCLCNTK</sequence>
<dbReference type="PANTHER" id="PTHR24264">
    <property type="entry name" value="TRYPSIN-RELATED"/>
    <property type="match status" value="1"/>
</dbReference>
<evidence type="ECO:0000256" key="7">
    <source>
        <dbReference type="RuleBase" id="RU363034"/>
    </source>
</evidence>
<dbReference type="InterPro" id="IPR009003">
    <property type="entry name" value="Peptidase_S1_PA"/>
</dbReference>
<dbReference type="GO" id="GO:0006508">
    <property type="term" value="P:proteolysis"/>
    <property type="evidence" value="ECO:0007669"/>
    <property type="project" value="UniProtKB-KW"/>
</dbReference>
<dbReference type="InParanoid" id="A0A7M7TDN0"/>
<dbReference type="InterPro" id="IPR001314">
    <property type="entry name" value="Peptidase_S1A"/>
</dbReference>
<evidence type="ECO:0000256" key="2">
    <source>
        <dbReference type="ARBA" id="ARBA00022525"/>
    </source>
</evidence>
<protein>
    <recommendedName>
        <fullName evidence="9">Peptidase S1 domain-containing protein</fullName>
    </recommendedName>
</protein>
<dbReference type="AlphaFoldDB" id="A0A7M7TDN0"/>
<organism evidence="10 11">
    <name type="scientific">Nasonia vitripennis</name>
    <name type="common">Parasitic wasp</name>
    <dbReference type="NCBI Taxonomy" id="7425"/>
    <lineage>
        <taxon>Eukaryota</taxon>
        <taxon>Metazoa</taxon>
        <taxon>Ecdysozoa</taxon>
        <taxon>Arthropoda</taxon>
        <taxon>Hexapoda</taxon>
        <taxon>Insecta</taxon>
        <taxon>Pterygota</taxon>
        <taxon>Neoptera</taxon>
        <taxon>Endopterygota</taxon>
        <taxon>Hymenoptera</taxon>
        <taxon>Apocrita</taxon>
        <taxon>Proctotrupomorpha</taxon>
        <taxon>Chalcidoidea</taxon>
        <taxon>Pteromalidae</taxon>
        <taxon>Pteromalinae</taxon>
        <taxon>Nasonia</taxon>
    </lineage>
</organism>
<dbReference type="PRINTS" id="PR00722">
    <property type="entry name" value="CHYMOTRYPSIN"/>
</dbReference>
<dbReference type="FunFam" id="2.40.10.10:FF:000006">
    <property type="entry name" value="Serine proteinase stubble"/>
    <property type="match status" value="2"/>
</dbReference>
<dbReference type="Proteomes" id="UP000002358">
    <property type="component" value="Chromosome 5"/>
</dbReference>
<evidence type="ECO:0000256" key="1">
    <source>
        <dbReference type="ARBA" id="ARBA00004613"/>
    </source>
</evidence>
<dbReference type="EnsemblMetazoa" id="XM_032599994">
    <property type="protein sequence ID" value="XP_032455885"/>
    <property type="gene ID" value="GeneID_100117026"/>
</dbReference>
<dbReference type="OrthoDB" id="546450at2759"/>
<keyword evidence="3 7" id="KW-0645">Protease</keyword>
<evidence type="ECO:0000313" key="10">
    <source>
        <dbReference type="EnsemblMetazoa" id="XP_032455885"/>
    </source>
</evidence>
<dbReference type="PROSITE" id="PS00134">
    <property type="entry name" value="TRYPSIN_HIS"/>
    <property type="match status" value="2"/>
</dbReference>
<evidence type="ECO:0000256" key="6">
    <source>
        <dbReference type="ARBA" id="ARBA00023157"/>
    </source>
</evidence>
<evidence type="ECO:0000259" key="9">
    <source>
        <dbReference type="PROSITE" id="PS50240"/>
    </source>
</evidence>
<dbReference type="Gene3D" id="2.40.10.10">
    <property type="entry name" value="Trypsin-like serine proteases"/>
    <property type="match status" value="2"/>
</dbReference>
<keyword evidence="5 7" id="KW-0720">Serine protease</keyword>
<keyword evidence="4 7" id="KW-0378">Hydrolase</keyword>
<dbReference type="InterPro" id="IPR033116">
    <property type="entry name" value="TRYPSIN_SER"/>
</dbReference>
<evidence type="ECO:0000313" key="11">
    <source>
        <dbReference type="Proteomes" id="UP000002358"/>
    </source>
</evidence>
<dbReference type="PROSITE" id="PS00135">
    <property type="entry name" value="TRYPSIN_SER"/>
    <property type="match status" value="2"/>
</dbReference>
<feature type="domain" description="Peptidase S1" evidence="9">
    <location>
        <begin position="80"/>
        <end position="304"/>
    </location>
</feature>
<evidence type="ECO:0000256" key="8">
    <source>
        <dbReference type="SAM" id="SignalP"/>
    </source>
</evidence>
<comment type="subcellular location">
    <subcellularLocation>
        <location evidence="1">Secreted</location>
    </subcellularLocation>
</comment>
<dbReference type="InterPro" id="IPR043504">
    <property type="entry name" value="Peptidase_S1_PA_chymotrypsin"/>
</dbReference>
<dbReference type="SMART" id="SM00020">
    <property type="entry name" value="Tryp_SPc"/>
    <property type="match status" value="2"/>
</dbReference>
<dbReference type="GO" id="GO:0005615">
    <property type="term" value="C:extracellular space"/>
    <property type="evidence" value="ECO:0007669"/>
    <property type="project" value="TreeGrafter"/>
</dbReference>
<evidence type="ECO:0000256" key="3">
    <source>
        <dbReference type="ARBA" id="ARBA00022670"/>
    </source>
</evidence>
<dbReference type="InterPro" id="IPR001254">
    <property type="entry name" value="Trypsin_dom"/>
</dbReference>
<dbReference type="InterPro" id="IPR050127">
    <property type="entry name" value="Serine_Proteases_S1"/>
</dbReference>
<dbReference type="SUPFAM" id="SSF50494">
    <property type="entry name" value="Trypsin-like serine proteases"/>
    <property type="match status" value="2"/>
</dbReference>
<dbReference type="CDD" id="cd00190">
    <property type="entry name" value="Tryp_SPc"/>
    <property type="match status" value="2"/>
</dbReference>
<feature type="signal peptide" evidence="8">
    <location>
        <begin position="1"/>
        <end position="22"/>
    </location>
</feature>
<keyword evidence="6" id="KW-1015">Disulfide bond</keyword>
<dbReference type="PANTHER" id="PTHR24264:SF65">
    <property type="entry name" value="SRCR DOMAIN-CONTAINING PROTEIN"/>
    <property type="match status" value="1"/>
</dbReference>
<dbReference type="PROSITE" id="PS50240">
    <property type="entry name" value="TRYPSIN_DOM"/>
    <property type="match status" value="2"/>
</dbReference>
<proteinExistence type="predicted"/>
<evidence type="ECO:0000256" key="5">
    <source>
        <dbReference type="ARBA" id="ARBA00022825"/>
    </source>
</evidence>
<gene>
    <name evidence="10" type="primary">100117026</name>
</gene>